<accession>A0ABP3VVF7</accession>
<dbReference type="Gene3D" id="2.60.120.860">
    <property type="match status" value="1"/>
</dbReference>
<feature type="domain" description="Siphovirus-type tail component C-terminal" evidence="1">
    <location>
        <begin position="179"/>
        <end position="271"/>
    </location>
</feature>
<gene>
    <name evidence="2" type="ORF">GCM10008908_05840</name>
</gene>
<comment type="caution">
    <text evidence="2">The sequence shown here is derived from an EMBL/GenBank/DDBJ whole genome shotgun (WGS) entry which is preliminary data.</text>
</comment>
<reference evidence="3" key="1">
    <citation type="journal article" date="2019" name="Int. J. Syst. Evol. Microbiol.">
        <title>The Global Catalogue of Microorganisms (GCM) 10K type strain sequencing project: providing services to taxonomists for standard genome sequencing and annotation.</title>
        <authorList>
            <consortium name="The Broad Institute Genomics Platform"/>
            <consortium name="The Broad Institute Genome Sequencing Center for Infectious Disease"/>
            <person name="Wu L."/>
            <person name="Ma J."/>
        </authorList>
    </citation>
    <scope>NUCLEOTIDE SEQUENCE [LARGE SCALE GENOMIC DNA]</scope>
    <source>
        <strain evidence="3">JCM 1417</strain>
    </source>
</reference>
<dbReference type="InterPro" id="IPR054738">
    <property type="entry name" value="Siphovirus-type_tail_C"/>
</dbReference>
<name>A0ABP3VVF7_CLOSU</name>
<organism evidence="2 3">
    <name type="scientific">Clostridium subterminale</name>
    <dbReference type="NCBI Taxonomy" id="1550"/>
    <lineage>
        <taxon>Bacteria</taxon>
        <taxon>Bacillati</taxon>
        <taxon>Bacillota</taxon>
        <taxon>Clostridia</taxon>
        <taxon>Eubacteriales</taxon>
        <taxon>Clostridiaceae</taxon>
        <taxon>Clostridium</taxon>
    </lineage>
</organism>
<dbReference type="RefSeq" id="WP_343823455.1">
    <property type="nucleotide sequence ID" value="NZ_BAAACI010000001.1"/>
</dbReference>
<keyword evidence="3" id="KW-1185">Reference proteome</keyword>
<evidence type="ECO:0000259" key="1">
    <source>
        <dbReference type="Pfam" id="PF22768"/>
    </source>
</evidence>
<dbReference type="Proteomes" id="UP001501047">
    <property type="component" value="Unassembled WGS sequence"/>
</dbReference>
<sequence length="284" mass="32140">MDKYIDIKLECNGKILEIGKDKLYKLINIEGISSSEYSVDIVNNAQFDGGTVKSKRVESRLITITAEYPSTEDTETRRQNLIRFFNPYLTGKLYVNYSGVKRVINYEVAGFKDSRENLYDPLKFIINLICPNPFFKDEREFSKNMAGKINSITVPFTIPANGMIMSAKVLRQEATIINNGDKDTGLIISFMAKGEVSNPKIENLTTGKFLRIVVDLMPGDILTINTNKGNKRIELNGKNISQKMDRSSSFIDMQVGENILKYSADKGYTNLNVYPKWTAEFFGV</sequence>
<evidence type="ECO:0000313" key="2">
    <source>
        <dbReference type="EMBL" id="GAA0767140.1"/>
    </source>
</evidence>
<dbReference type="Pfam" id="PF22768">
    <property type="entry name" value="SPP1_Dit"/>
    <property type="match status" value="1"/>
</dbReference>
<dbReference type="EMBL" id="BAAACI010000001">
    <property type="protein sequence ID" value="GAA0767140.1"/>
    <property type="molecule type" value="Genomic_DNA"/>
</dbReference>
<proteinExistence type="predicted"/>
<protein>
    <recommendedName>
        <fullName evidence="1">Siphovirus-type tail component C-terminal domain-containing protein</fullName>
    </recommendedName>
</protein>
<evidence type="ECO:0000313" key="3">
    <source>
        <dbReference type="Proteomes" id="UP001501047"/>
    </source>
</evidence>